<dbReference type="InterPro" id="IPR015424">
    <property type="entry name" value="PyrdxlP-dep_Trfase"/>
</dbReference>
<dbReference type="PANTHER" id="PTHR11601:SF34">
    <property type="entry name" value="CYSTEINE DESULFURASE"/>
    <property type="match status" value="1"/>
</dbReference>
<dbReference type="SUPFAM" id="SSF53383">
    <property type="entry name" value="PLP-dependent transferases"/>
    <property type="match status" value="1"/>
</dbReference>
<dbReference type="RefSeq" id="WP_370717967.1">
    <property type="nucleotide sequence ID" value="NZ_JBGGTQ010000003.1"/>
</dbReference>
<keyword evidence="4" id="KW-0808">Transferase</keyword>
<dbReference type="PROSITE" id="PS00595">
    <property type="entry name" value="AA_TRANSFER_CLASS_5"/>
    <property type="match status" value="1"/>
</dbReference>
<keyword evidence="6" id="KW-0663">Pyridoxal phosphate</keyword>
<keyword evidence="7" id="KW-0408">Iron</keyword>
<dbReference type="InterPro" id="IPR020578">
    <property type="entry name" value="Aminotrans_V_PyrdxlP_BS"/>
</dbReference>
<evidence type="ECO:0000256" key="8">
    <source>
        <dbReference type="ARBA" id="ARBA00023014"/>
    </source>
</evidence>
<dbReference type="EC" id="2.8.1.7" evidence="3"/>
<protein>
    <recommendedName>
        <fullName evidence="3">cysteine desulfurase</fullName>
        <ecNumber evidence="3">2.8.1.7</ecNumber>
    </recommendedName>
</protein>
<reference evidence="12 13" key="1">
    <citation type="submission" date="2024-07" db="EMBL/GenBank/DDBJ databases">
        <authorList>
            <person name="Thanompreechachai J."/>
            <person name="Duangmal K."/>
        </authorList>
    </citation>
    <scope>NUCLEOTIDE SEQUENCE [LARGE SCALE GENOMIC DNA]</scope>
    <source>
        <strain evidence="12 13">TBRC 1896</strain>
    </source>
</reference>
<keyword evidence="5" id="KW-0479">Metal-binding</keyword>
<dbReference type="Pfam" id="PF00266">
    <property type="entry name" value="Aminotran_5"/>
    <property type="match status" value="1"/>
</dbReference>
<evidence type="ECO:0000313" key="13">
    <source>
        <dbReference type="Proteomes" id="UP001566476"/>
    </source>
</evidence>
<evidence type="ECO:0000256" key="2">
    <source>
        <dbReference type="ARBA" id="ARBA00006490"/>
    </source>
</evidence>
<evidence type="ECO:0000256" key="3">
    <source>
        <dbReference type="ARBA" id="ARBA00012239"/>
    </source>
</evidence>
<feature type="domain" description="Aminotransferase class V" evidence="11">
    <location>
        <begin position="8"/>
        <end position="368"/>
    </location>
</feature>
<comment type="cofactor">
    <cofactor evidence="1 10">
        <name>pyridoxal 5'-phosphate</name>
        <dbReference type="ChEBI" id="CHEBI:597326"/>
    </cofactor>
</comment>
<gene>
    <name evidence="12" type="ORF">AB2L28_06635</name>
</gene>
<dbReference type="EMBL" id="JBGGTQ010000003">
    <property type="protein sequence ID" value="MEZ0491912.1"/>
    <property type="molecule type" value="Genomic_DNA"/>
</dbReference>
<evidence type="ECO:0000256" key="1">
    <source>
        <dbReference type="ARBA" id="ARBA00001933"/>
    </source>
</evidence>
<organism evidence="12 13">
    <name type="scientific">Kineococcus mangrovi</name>
    <dbReference type="NCBI Taxonomy" id="1660183"/>
    <lineage>
        <taxon>Bacteria</taxon>
        <taxon>Bacillati</taxon>
        <taxon>Actinomycetota</taxon>
        <taxon>Actinomycetes</taxon>
        <taxon>Kineosporiales</taxon>
        <taxon>Kineosporiaceae</taxon>
        <taxon>Kineococcus</taxon>
    </lineage>
</organism>
<comment type="caution">
    <text evidence="12">The sequence shown here is derived from an EMBL/GenBank/DDBJ whole genome shotgun (WGS) entry which is preliminary data.</text>
</comment>
<evidence type="ECO:0000256" key="9">
    <source>
        <dbReference type="ARBA" id="ARBA00050776"/>
    </source>
</evidence>
<evidence type="ECO:0000256" key="10">
    <source>
        <dbReference type="RuleBase" id="RU004504"/>
    </source>
</evidence>
<dbReference type="InterPro" id="IPR015421">
    <property type="entry name" value="PyrdxlP-dep_Trfase_major"/>
</dbReference>
<evidence type="ECO:0000259" key="11">
    <source>
        <dbReference type="Pfam" id="PF00266"/>
    </source>
</evidence>
<accession>A0ABV4HZR9</accession>
<comment type="catalytic activity">
    <reaction evidence="9">
        <text>(sulfur carrier)-H + L-cysteine = (sulfur carrier)-SH + L-alanine</text>
        <dbReference type="Rhea" id="RHEA:43892"/>
        <dbReference type="Rhea" id="RHEA-COMP:14737"/>
        <dbReference type="Rhea" id="RHEA-COMP:14739"/>
        <dbReference type="ChEBI" id="CHEBI:29917"/>
        <dbReference type="ChEBI" id="CHEBI:35235"/>
        <dbReference type="ChEBI" id="CHEBI:57972"/>
        <dbReference type="ChEBI" id="CHEBI:64428"/>
        <dbReference type="EC" id="2.8.1.7"/>
    </reaction>
</comment>
<keyword evidence="8" id="KW-0411">Iron-sulfur</keyword>
<proteinExistence type="inferred from homology"/>
<dbReference type="InterPro" id="IPR000192">
    <property type="entry name" value="Aminotrans_V_dom"/>
</dbReference>
<evidence type="ECO:0000313" key="12">
    <source>
        <dbReference type="EMBL" id="MEZ0491912.1"/>
    </source>
</evidence>
<dbReference type="Proteomes" id="UP001566476">
    <property type="component" value="Unassembled WGS sequence"/>
</dbReference>
<comment type="similarity">
    <text evidence="2">Belongs to the class-V pyridoxal-phosphate-dependent aminotransferase family. NifS/IscS subfamily.</text>
</comment>
<evidence type="ECO:0000256" key="5">
    <source>
        <dbReference type="ARBA" id="ARBA00022723"/>
    </source>
</evidence>
<evidence type="ECO:0000256" key="7">
    <source>
        <dbReference type="ARBA" id="ARBA00023004"/>
    </source>
</evidence>
<evidence type="ECO:0000256" key="4">
    <source>
        <dbReference type="ARBA" id="ARBA00022679"/>
    </source>
</evidence>
<dbReference type="PIRSF" id="PIRSF005572">
    <property type="entry name" value="NifS"/>
    <property type="match status" value="1"/>
</dbReference>
<keyword evidence="13" id="KW-1185">Reference proteome</keyword>
<dbReference type="Gene3D" id="3.90.1150.10">
    <property type="entry name" value="Aspartate Aminotransferase, domain 1"/>
    <property type="match status" value="1"/>
</dbReference>
<evidence type="ECO:0000256" key="6">
    <source>
        <dbReference type="ARBA" id="ARBA00022898"/>
    </source>
</evidence>
<dbReference type="InterPro" id="IPR016454">
    <property type="entry name" value="Cysteine_dSase"/>
</dbReference>
<dbReference type="PANTHER" id="PTHR11601">
    <property type="entry name" value="CYSTEINE DESULFURYLASE FAMILY MEMBER"/>
    <property type="match status" value="1"/>
</dbReference>
<sequence>MPEQTVAYLDHAATSPPRREVLEAVWPYLTSVTGNPSSAHAAGRAAKAGLDAARAAVADVLGARPGEVVFTAGGTEADNLAVTGIATANPRGRHVVVSAIEHPAVLETAFALRGHGFTVDVVGVDAEGRLDLDGLEAVLRPDTTLVSVMHANNEIGTVQPLAEIAARCRPLGVPLHTDAVQAAGHLDLDVDRLGVDALSASAHKFGGLRGAGFCWVRGSVPLAPVLHGGGQELGRRSGTSDVASAVGTAVALHLAASARDVEVPRLTALRDRLVDGVLATVPGALLTGSRTHRLPGHASFCFEGVGGETVLAELESAGIVCSSGSACAAGSDDASHVLLATGLSADLARTAVRFTLGNGSTGEDVDRVLAALPDAVRAAGALRT</sequence>
<dbReference type="InterPro" id="IPR015422">
    <property type="entry name" value="PyrdxlP-dep_Trfase_small"/>
</dbReference>
<name>A0ABV4HZR9_9ACTN</name>
<dbReference type="Gene3D" id="3.40.640.10">
    <property type="entry name" value="Type I PLP-dependent aspartate aminotransferase-like (Major domain)"/>
    <property type="match status" value="1"/>
</dbReference>